<name>A0A0C1R576_9CYAN</name>
<dbReference type="EMBL" id="JHEG04000001">
    <property type="protein sequence ID" value="KAF3889051.1"/>
    <property type="molecule type" value="Genomic_DNA"/>
</dbReference>
<protein>
    <submittedName>
        <fullName evidence="2">Uncharacterized protein</fullName>
    </submittedName>
</protein>
<sequence length="59" mass="6910">MNIQEFEYQYRVTMEQTLNELQTAILLLEQVQNKISQIGSSVQNLSQSVEEFITEQKSE</sequence>
<dbReference type="RefSeq" id="WP_038075996.1">
    <property type="nucleotide sequence ID" value="NZ_JHEG04000001.1"/>
</dbReference>
<evidence type="ECO:0000313" key="2">
    <source>
        <dbReference type="EMBL" id="KIE07475.1"/>
    </source>
</evidence>
<dbReference type="AlphaFoldDB" id="A0A0C1R576"/>
<reference evidence="2" key="1">
    <citation type="journal article" date="2015" name="Genome Announc.">
        <title>Draft Genome Sequence of Tolypothrix boutellei Strain VB521301.</title>
        <authorList>
            <person name="Chandrababunaidu M.M."/>
            <person name="Singh D."/>
            <person name="Sen D."/>
            <person name="Bhan S."/>
            <person name="Das S."/>
            <person name="Gupta A."/>
            <person name="Adhikary S.P."/>
            <person name="Tripathy S."/>
        </authorList>
    </citation>
    <scope>NUCLEOTIDE SEQUENCE</scope>
    <source>
        <strain evidence="2">VB521301</strain>
    </source>
</reference>
<accession>A0A0C1R576</accession>
<evidence type="ECO:0000313" key="3">
    <source>
        <dbReference type="Proteomes" id="UP000029738"/>
    </source>
</evidence>
<comment type="caution">
    <text evidence="2">The sequence shown here is derived from an EMBL/GenBank/DDBJ whole genome shotgun (WGS) entry which is preliminary data.</text>
</comment>
<dbReference type="EMBL" id="JHEG02000059">
    <property type="protein sequence ID" value="KIE07475.1"/>
    <property type="molecule type" value="Genomic_DNA"/>
</dbReference>
<proteinExistence type="predicted"/>
<gene>
    <name evidence="2" type="ORF">DA73_0241050</name>
    <name evidence="1" type="ORF">DA73_0400028915</name>
</gene>
<organism evidence="2">
    <name type="scientific">Tolypothrix bouteillei VB521301</name>
    <dbReference type="NCBI Taxonomy" id="1479485"/>
    <lineage>
        <taxon>Bacteria</taxon>
        <taxon>Bacillati</taxon>
        <taxon>Cyanobacteriota</taxon>
        <taxon>Cyanophyceae</taxon>
        <taxon>Nostocales</taxon>
        <taxon>Tolypothrichaceae</taxon>
        <taxon>Tolypothrix</taxon>
    </lineage>
</organism>
<dbReference type="Proteomes" id="UP000029738">
    <property type="component" value="Unassembled WGS sequence"/>
</dbReference>
<evidence type="ECO:0000313" key="1">
    <source>
        <dbReference type="EMBL" id="KAF3889051.1"/>
    </source>
</evidence>
<reference evidence="1" key="2">
    <citation type="submission" date="2019-11" db="EMBL/GenBank/DDBJ databases">
        <title>Improved Assembly of Tolypothrix boutellei genome.</title>
        <authorList>
            <person name="Sarangi A.N."/>
            <person name="Mukherjee M."/>
            <person name="Ghosh S."/>
            <person name="Singh D."/>
            <person name="Das A."/>
            <person name="Kant S."/>
            <person name="Prusty A."/>
            <person name="Tripathy S."/>
        </authorList>
    </citation>
    <scope>NUCLEOTIDE SEQUENCE</scope>
    <source>
        <strain evidence="1">VB521301</strain>
    </source>
</reference>
<keyword evidence="3" id="KW-1185">Reference proteome</keyword>